<keyword evidence="7" id="KW-0325">Glycoprotein</keyword>
<dbReference type="InterPro" id="IPR057433">
    <property type="entry name" value="LMF1/2_C"/>
</dbReference>
<dbReference type="PANTHER" id="PTHR14463">
    <property type="entry name" value="LIPASE MATURATION FACTOR"/>
    <property type="match status" value="1"/>
</dbReference>
<dbReference type="GO" id="GO:0051604">
    <property type="term" value="P:protein maturation"/>
    <property type="evidence" value="ECO:0007669"/>
    <property type="project" value="InterPro"/>
</dbReference>
<feature type="domain" description="Lipase maturation factor 1/2 N-terminal" evidence="9">
    <location>
        <begin position="122"/>
        <end position="287"/>
    </location>
</feature>
<comment type="similarity">
    <text evidence="2 8">Belongs to the lipase maturation factor family.</text>
</comment>
<proteinExistence type="inferred from homology"/>
<dbReference type="InterPro" id="IPR057434">
    <property type="entry name" value="LMF1/2_N"/>
</dbReference>
<feature type="transmembrane region" description="Helical" evidence="8">
    <location>
        <begin position="219"/>
        <end position="243"/>
    </location>
</feature>
<protein>
    <recommendedName>
        <fullName evidence="8">Lipase maturation factor</fullName>
    </recommendedName>
</protein>
<reference evidence="11 12" key="1">
    <citation type="submission" date="2024-03" db="EMBL/GenBank/DDBJ databases">
        <title>The genome assembly and annotation of the cricket Gryllus longicercus Weissman &amp; Gray.</title>
        <authorList>
            <person name="Szrajer S."/>
            <person name="Gray D."/>
            <person name="Ylla G."/>
        </authorList>
    </citation>
    <scope>NUCLEOTIDE SEQUENCE [LARGE SCALE GENOMIC DNA]</scope>
    <source>
        <strain evidence="11">DAG 2021-001</strain>
        <tissue evidence="11">Whole body minus gut</tissue>
    </source>
</reference>
<gene>
    <name evidence="11" type="ORF">R5R35_011080</name>
</gene>
<comment type="caution">
    <text evidence="11">The sequence shown here is derived from an EMBL/GenBank/DDBJ whole genome shotgun (WGS) entry which is preliminary data.</text>
</comment>
<evidence type="ECO:0000256" key="3">
    <source>
        <dbReference type="ARBA" id="ARBA00022692"/>
    </source>
</evidence>
<keyword evidence="4 8" id="KW-0256">Endoplasmic reticulum</keyword>
<comment type="function">
    <text evidence="8">Involved in the maturation of specific proteins in the endoplasmic reticulum.</text>
</comment>
<name>A0AAN9VRQ9_9ORTH</name>
<feature type="transmembrane region" description="Helical" evidence="8">
    <location>
        <begin position="388"/>
        <end position="409"/>
    </location>
</feature>
<evidence type="ECO:0000256" key="1">
    <source>
        <dbReference type="ARBA" id="ARBA00004477"/>
    </source>
</evidence>
<dbReference type="AlphaFoldDB" id="A0AAN9VRQ9"/>
<evidence type="ECO:0000256" key="7">
    <source>
        <dbReference type="ARBA" id="ARBA00023180"/>
    </source>
</evidence>
<sequence>MTAIRYTRNLFLRGMSIVYLFAFTSLYIQIPGLYGSNGILPARTQLDSKASTLTARIHNKPTLLWLAPYMGLDTEYMMDVLALFGVFLAFTGLISQKFCTAPMFAGLWSLYYSLYQVGQTFMWFQWDLLLLEAGFLCILVAPLRYRPVSRRRPTPLPPSDPIAFWMVRWLLFRLMFSSGVVKLTSGCPTWWSLSALSIHFQSQCIPTPLAWYSHHLPEWILKLSTVAANVIEMGIPFLFFFPLRGVRISAFYVQVFLQICIIITGNYNFFNTLTIVLCISLLDDEFFLKKKQAKGGKLWLSLLKKVINFSVYGGVLFATYVLFNLRLENGFTITSDIAFTRQEFDQALAKTVPITVYIALGSLLFIIIQSLSTSIIDSSGTFSKLTAVISTLLYSTAALSLFGLSIVPFSHLHPAANNTVVPAFRTWHSRLDHLHLTNSYGLFRRMTGVDGRPEVILEGSNHIEGPWKEYNFLYKPGNVNSTPPFVAPHQPRLDWQMWFAALGTYHQNPWLMGLTYRLLNGQPEVLQLLDSSKNPFPNKPPKYIKASLYHYQYTPWNQRWSEAWWTRSKQSEYLPIFSRDHPPLLEYLRKLKILSDEIKEPPVVPWLKYVLDRLRFLFSQVEPSILLWSIFSAGCVINLTSGTGRK</sequence>
<feature type="domain" description="Lipase maturation factor 1/2 C-terminal" evidence="10">
    <location>
        <begin position="436"/>
        <end position="575"/>
    </location>
</feature>
<keyword evidence="3 8" id="KW-0812">Transmembrane</keyword>
<dbReference type="Pfam" id="PF06762">
    <property type="entry name" value="LMF1"/>
    <property type="match status" value="1"/>
</dbReference>
<dbReference type="GO" id="GO:0005789">
    <property type="term" value="C:endoplasmic reticulum membrane"/>
    <property type="evidence" value="ECO:0007669"/>
    <property type="project" value="UniProtKB-SubCell"/>
</dbReference>
<evidence type="ECO:0000313" key="12">
    <source>
        <dbReference type="Proteomes" id="UP001378592"/>
    </source>
</evidence>
<evidence type="ECO:0000313" key="11">
    <source>
        <dbReference type="EMBL" id="KAK7870100.1"/>
    </source>
</evidence>
<dbReference type="PANTHER" id="PTHR14463:SF5">
    <property type="entry name" value="LIPASE MATURATION FACTOR 2"/>
    <property type="match status" value="1"/>
</dbReference>
<evidence type="ECO:0000256" key="4">
    <source>
        <dbReference type="ARBA" id="ARBA00022824"/>
    </source>
</evidence>
<keyword evidence="5 8" id="KW-1133">Transmembrane helix</keyword>
<feature type="transmembrane region" description="Helical" evidence="8">
    <location>
        <begin position="12"/>
        <end position="30"/>
    </location>
</feature>
<evidence type="ECO:0000259" key="9">
    <source>
        <dbReference type="Pfam" id="PF06762"/>
    </source>
</evidence>
<dbReference type="EMBL" id="JAZDUA010000064">
    <property type="protein sequence ID" value="KAK7870100.1"/>
    <property type="molecule type" value="Genomic_DNA"/>
</dbReference>
<evidence type="ECO:0000256" key="6">
    <source>
        <dbReference type="ARBA" id="ARBA00023136"/>
    </source>
</evidence>
<feature type="transmembrane region" description="Helical" evidence="8">
    <location>
        <begin position="354"/>
        <end position="376"/>
    </location>
</feature>
<feature type="transmembrane region" description="Helical" evidence="8">
    <location>
        <begin position="76"/>
        <end position="94"/>
    </location>
</feature>
<keyword evidence="12" id="KW-1185">Reference proteome</keyword>
<comment type="subcellular location">
    <subcellularLocation>
        <location evidence="1 8">Endoplasmic reticulum membrane</location>
        <topology evidence="1 8">Multi-pass membrane protein</topology>
    </subcellularLocation>
</comment>
<dbReference type="Pfam" id="PF25179">
    <property type="entry name" value="LMF1_C"/>
    <property type="match status" value="1"/>
</dbReference>
<feature type="transmembrane region" description="Helical" evidence="8">
    <location>
        <begin position="101"/>
        <end position="117"/>
    </location>
</feature>
<evidence type="ECO:0000259" key="10">
    <source>
        <dbReference type="Pfam" id="PF25179"/>
    </source>
</evidence>
<evidence type="ECO:0000256" key="5">
    <source>
        <dbReference type="ARBA" id="ARBA00022989"/>
    </source>
</evidence>
<feature type="transmembrane region" description="Helical" evidence="8">
    <location>
        <begin position="255"/>
        <end position="282"/>
    </location>
</feature>
<feature type="transmembrane region" description="Helical" evidence="8">
    <location>
        <begin position="302"/>
        <end position="323"/>
    </location>
</feature>
<accession>A0AAN9VRQ9</accession>
<evidence type="ECO:0000256" key="2">
    <source>
        <dbReference type="ARBA" id="ARBA00005512"/>
    </source>
</evidence>
<evidence type="ECO:0000256" key="8">
    <source>
        <dbReference type="RuleBase" id="RU361229"/>
    </source>
</evidence>
<organism evidence="11 12">
    <name type="scientific">Gryllus longicercus</name>
    <dbReference type="NCBI Taxonomy" id="2509291"/>
    <lineage>
        <taxon>Eukaryota</taxon>
        <taxon>Metazoa</taxon>
        <taxon>Ecdysozoa</taxon>
        <taxon>Arthropoda</taxon>
        <taxon>Hexapoda</taxon>
        <taxon>Insecta</taxon>
        <taxon>Pterygota</taxon>
        <taxon>Neoptera</taxon>
        <taxon>Polyneoptera</taxon>
        <taxon>Orthoptera</taxon>
        <taxon>Ensifera</taxon>
        <taxon>Gryllidea</taxon>
        <taxon>Grylloidea</taxon>
        <taxon>Gryllidae</taxon>
        <taxon>Gryllinae</taxon>
        <taxon>Gryllus</taxon>
    </lineage>
</organism>
<dbReference type="InterPro" id="IPR009613">
    <property type="entry name" value="LMF"/>
</dbReference>
<dbReference type="Proteomes" id="UP001378592">
    <property type="component" value="Unassembled WGS sequence"/>
</dbReference>
<keyword evidence="6 8" id="KW-0472">Membrane</keyword>